<evidence type="ECO:0000259" key="5">
    <source>
        <dbReference type="Pfam" id="PF01212"/>
    </source>
</evidence>
<evidence type="ECO:0000256" key="1">
    <source>
        <dbReference type="ARBA" id="ARBA00001933"/>
    </source>
</evidence>
<dbReference type="GO" id="GO:0006567">
    <property type="term" value="P:L-threonine catabolic process"/>
    <property type="evidence" value="ECO:0007669"/>
    <property type="project" value="TreeGrafter"/>
</dbReference>
<evidence type="ECO:0000313" key="7">
    <source>
        <dbReference type="Proteomes" id="UP000481517"/>
    </source>
</evidence>
<dbReference type="SUPFAM" id="SSF53383">
    <property type="entry name" value="PLP-dependent transferases"/>
    <property type="match status" value="1"/>
</dbReference>
<dbReference type="Pfam" id="PF01212">
    <property type="entry name" value="Beta_elim_lyase"/>
    <property type="match status" value="1"/>
</dbReference>
<dbReference type="GO" id="GO:0008732">
    <property type="term" value="F:L-allo-threonine aldolase activity"/>
    <property type="evidence" value="ECO:0007669"/>
    <property type="project" value="TreeGrafter"/>
</dbReference>
<keyword evidence="4" id="KW-0663">Pyridoxal phosphate</keyword>
<keyword evidence="7" id="KW-1185">Reference proteome</keyword>
<comment type="similarity">
    <text evidence="2">Belongs to the threonine aldolase family.</text>
</comment>
<evidence type="ECO:0000256" key="4">
    <source>
        <dbReference type="ARBA" id="ARBA00022898"/>
    </source>
</evidence>
<evidence type="ECO:0000313" key="6">
    <source>
        <dbReference type="EMBL" id="CAB0150771.1"/>
    </source>
</evidence>
<dbReference type="AlphaFoldDB" id="A0A6S6WRF1"/>
<dbReference type="InterPro" id="IPR015421">
    <property type="entry name" value="PyrdxlP-dep_Trfase_major"/>
</dbReference>
<evidence type="ECO:0000256" key="2">
    <source>
        <dbReference type="ARBA" id="ARBA00006966"/>
    </source>
</evidence>
<evidence type="ECO:0000256" key="3">
    <source>
        <dbReference type="ARBA" id="ARBA00011881"/>
    </source>
</evidence>
<sequence length="348" mass="38549">MTASILRHPAEAMEATLRKLALRAENYGAADNYGSGKLIEEFEHKMAVLLGKPAALFLPSGTLAQGVALKIHTEQRKQKRIALHPTSHLMLHEHQGYQELWGLQSHVLGQPEEVLRYADFPNELDVGALVLELPMREIGGQLPSWDDLQSQVAWARERNCAVHIDGARLWHCPAYYKRSLGEISALADSVYVSLYKDIGGIAGAILAGESDFIAQAKVWSRRAGGNLISFYPYILAAQQGLDDNLASISSAVDYARYLGPMLATIPGVRVNPETPQSAMFHLHIERAAEDIARLTERYLSQHDVQVLPPPRGQDRHGYSICEISVGRSTMEHPPEFWLAHVLACLAHD</sequence>
<organism evidence="6 7">
    <name type="scientific">Pseudidiomarina piscicola</name>
    <dbReference type="NCBI Taxonomy" id="2614830"/>
    <lineage>
        <taxon>Bacteria</taxon>
        <taxon>Pseudomonadati</taxon>
        <taxon>Pseudomonadota</taxon>
        <taxon>Gammaproteobacteria</taxon>
        <taxon>Alteromonadales</taxon>
        <taxon>Idiomarinaceae</taxon>
        <taxon>Pseudidiomarina</taxon>
    </lineage>
</organism>
<proteinExistence type="inferred from homology"/>
<dbReference type="EC" id="4.1.2.48" evidence="6"/>
<dbReference type="InterPro" id="IPR015424">
    <property type="entry name" value="PyrdxlP-dep_Trfase"/>
</dbReference>
<dbReference type="PANTHER" id="PTHR48097:SF9">
    <property type="entry name" value="L-THREONINE ALDOLASE"/>
    <property type="match status" value="1"/>
</dbReference>
<dbReference type="PANTHER" id="PTHR48097">
    <property type="entry name" value="L-THREONINE ALDOLASE-RELATED"/>
    <property type="match status" value="1"/>
</dbReference>
<protein>
    <submittedName>
        <fullName evidence="6">Low specificity L-threonine aldolase</fullName>
        <ecNumber evidence="6">4.1.2.48</ecNumber>
    </submittedName>
</protein>
<dbReference type="InterPro" id="IPR015422">
    <property type="entry name" value="PyrdxlP-dep_Trfase_small"/>
</dbReference>
<comment type="cofactor">
    <cofactor evidence="1">
        <name>pyridoxal 5'-phosphate</name>
        <dbReference type="ChEBI" id="CHEBI:597326"/>
    </cofactor>
</comment>
<gene>
    <name evidence="6" type="primary">ltaE_2</name>
    <name evidence="6" type="ORF">PSI9734_01210</name>
</gene>
<comment type="subunit">
    <text evidence="3">Homotetramer.</text>
</comment>
<accession>A0A6S6WRF1</accession>
<dbReference type="EMBL" id="CADCXY010000002">
    <property type="protein sequence ID" value="CAB0150771.1"/>
    <property type="molecule type" value="Genomic_DNA"/>
</dbReference>
<feature type="domain" description="Aromatic amino acid beta-eliminating lyase/threonine aldolase" evidence="5">
    <location>
        <begin position="31"/>
        <end position="283"/>
    </location>
</feature>
<dbReference type="InterPro" id="IPR001597">
    <property type="entry name" value="ArAA_b-elim_lyase/Thr_aldolase"/>
</dbReference>
<dbReference type="RefSeq" id="WP_246194779.1">
    <property type="nucleotide sequence ID" value="NZ_CADCXY010000002.1"/>
</dbReference>
<dbReference type="Gene3D" id="3.90.1150.10">
    <property type="entry name" value="Aspartate Aminotransferase, domain 1"/>
    <property type="match status" value="1"/>
</dbReference>
<dbReference type="Proteomes" id="UP000481517">
    <property type="component" value="Unassembled WGS sequence"/>
</dbReference>
<dbReference type="GO" id="GO:0006545">
    <property type="term" value="P:glycine biosynthetic process"/>
    <property type="evidence" value="ECO:0007669"/>
    <property type="project" value="TreeGrafter"/>
</dbReference>
<dbReference type="GO" id="GO:0005829">
    <property type="term" value="C:cytosol"/>
    <property type="evidence" value="ECO:0007669"/>
    <property type="project" value="TreeGrafter"/>
</dbReference>
<reference evidence="6 7" key="1">
    <citation type="submission" date="2020-02" db="EMBL/GenBank/DDBJ databases">
        <authorList>
            <person name="Rodrigo-Torres L."/>
            <person name="Arahal R. D."/>
            <person name="Lucena T."/>
        </authorList>
    </citation>
    <scope>NUCLEOTIDE SEQUENCE [LARGE SCALE GENOMIC DNA]</scope>
    <source>
        <strain evidence="6 7">CECT 9734</strain>
    </source>
</reference>
<name>A0A6S6WRF1_9GAMM</name>
<dbReference type="Gene3D" id="3.40.640.10">
    <property type="entry name" value="Type I PLP-dependent aspartate aminotransferase-like (Major domain)"/>
    <property type="match status" value="1"/>
</dbReference>
<keyword evidence="6" id="KW-0456">Lyase</keyword>